<dbReference type="Proteomes" id="UP000009183">
    <property type="component" value="Chromosome 10"/>
</dbReference>
<feature type="repeat" description="PPR" evidence="2">
    <location>
        <begin position="211"/>
        <end position="245"/>
    </location>
</feature>
<dbReference type="FunFam" id="1.25.40.10:FF:000158">
    <property type="entry name" value="pentatricopeptide repeat-containing protein At2g33680"/>
    <property type="match status" value="1"/>
</dbReference>
<evidence type="ECO:0000256" key="2">
    <source>
        <dbReference type="PROSITE-ProRule" id="PRU00708"/>
    </source>
</evidence>
<feature type="repeat" description="PPR" evidence="2">
    <location>
        <begin position="413"/>
        <end position="447"/>
    </location>
</feature>
<dbReference type="Pfam" id="PF20431">
    <property type="entry name" value="E_motif"/>
    <property type="match status" value="1"/>
</dbReference>
<evidence type="ECO:0000256" key="3">
    <source>
        <dbReference type="SAM" id="Coils"/>
    </source>
</evidence>
<dbReference type="eggNOG" id="KOG4197">
    <property type="taxonomic scope" value="Eukaryota"/>
</dbReference>
<dbReference type="EMBL" id="FN595248">
    <property type="protein sequence ID" value="CBI23204.3"/>
    <property type="molecule type" value="Genomic_DNA"/>
</dbReference>
<feature type="repeat" description="PPR" evidence="2">
    <location>
        <begin position="180"/>
        <end position="210"/>
    </location>
</feature>
<evidence type="ECO:0008006" key="6">
    <source>
        <dbReference type="Google" id="ProtNLM"/>
    </source>
</evidence>
<feature type="repeat" description="PPR" evidence="2">
    <location>
        <begin position="382"/>
        <end position="412"/>
    </location>
</feature>
<dbReference type="eggNOG" id="KOG1823">
    <property type="taxonomic scope" value="Eukaryota"/>
</dbReference>
<dbReference type="SUPFAM" id="SSF48452">
    <property type="entry name" value="TPR-like"/>
    <property type="match status" value="1"/>
</dbReference>
<dbReference type="HOGENOM" id="CLU_002706_15_6_1"/>
<sequence>MSRAKPSFLNPATKSYNAIINRLSTAGAFCDVLLTYSSMLSTDTPPDAHTFPSLVKACTSLDLFSHGLSFHQRVIVDGYSSDSYIATSLINFYSKFGHNQSARKVFDTMDDRNVVPWTTMIGCYTRAGEHDVAFSMYNIMRRQGIQPSSVTMLGLLSGVLELVHLQCLHACVIQYGFGSDVALANSMLNVYCKCGRVEDAQALFELMDARDVISWNSLVSGYAQLGNIREVLQLLIRMKTDGIEPDQQTFGSLVSAAAMQSKLGVGKMVHGHILRAGLEQDSHIETSLIGMYLKCGNVNSAFRIFEGMMHKDVISWTAMISGLVQNDCADMAVTVFRRMLKSRVMPSTATIASVLAACAELGSFPLGTSVHGYILRQRIKLDIPSQNSLVTMYAKCGHLEQSCSVFDRMSRRDIVSWNAIVSGHAQNGHLCKALLLFNEMRKARQRPDSITVVSLLQACASIGALHQGKWIHNFVTKSCLGPCILIDTALVDMYSKCGDLGSAQKCFDRMPQQDLVSWSSIIAGYGSHGKGETALRMYSDFLHTGIQPNHVIYLSILSACSHNGLVDQGLSFFHSMTKDFGIEPRLEHRACIVDLLSRAGRVEEAYSFYKRMFPKPSMDVLGILLDACRTTGNVELGDIVAREIVILKPANAGNYVQLAHSYASMKRWDGVGEVWTQMKSLHLKKLPGWSFIELHGTITTFFTDHSSHPQFEEIIDRVLLLNKRRRFNISMNPSQRLLKVAMTVLGLCLAAYIVAPPLYWHITEGVAAVSRDSFSCPPCLCDCSSHPLLSIPEGLSNNSFTDCMKHDPEVSEDLERSFTDLLSEELKLREAEAQENQQRADMALLEAKKMASQYQKEADKCNMGMETCEEAREKAEATLDIQRKLTAMWEFRARQRGWKGGPIKPRS</sequence>
<dbReference type="InterPro" id="IPR002885">
    <property type="entry name" value="PPR_rpt"/>
</dbReference>
<accession>E0CVP3</accession>
<dbReference type="AlphaFoldDB" id="E0CVP3"/>
<dbReference type="InParanoid" id="E0CVP3"/>
<organism evidence="4 5">
    <name type="scientific">Vitis vinifera</name>
    <name type="common">Grape</name>
    <dbReference type="NCBI Taxonomy" id="29760"/>
    <lineage>
        <taxon>Eukaryota</taxon>
        <taxon>Viridiplantae</taxon>
        <taxon>Streptophyta</taxon>
        <taxon>Embryophyta</taxon>
        <taxon>Tracheophyta</taxon>
        <taxon>Spermatophyta</taxon>
        <taxon>Magnoliopsida</taxon>
        <taxon>eudicotyledons</taxon>
        <taxon>Gunneridae</taxon>
        <taxon>Pentapetalae</taxon>
        <taxon>rosids</taxon>
        <taxon>Vitales</taxon>
        <taxon>Vitaceae</taxon>
        <taxon>Viteae</taxon>
        <taxon>Vitis</taxon>
    </lineage>
</organism>
<name>E0CVP3_VITVI</name>
<dbReference type="FunFam" id="1.25.40.10:FF:000196">
    <property type="entry name" value="Pentatricopeptide repeat-containing protein At4g14850"/>
    <property type="match status" value="1"/>
</dbReference>
<dbReference type="Pfam" id="PF06364">
    <property type="entry name" value="DUF1068"/>
    <property type="match status" value="1"/>
</dbReference>
<keyword evidence="3" id="KW-0175">Coiled coil</keyword>
<keyword evidence="1" id="KW-0677">Repeat</keyword>
<dbReference type="InterPro" id="IPR011990">
    <property type="entry name" value="TPR-like_helical_dom_sf"/>
</dbReference>
<dbReference type="InterPro" id="IPR046960">
    <property type="entry name" value="PPR_At4g14850-like_plant"/>
</dbReference>
<dbReference type="GO" id="GO:0099402">
    <property type="term" value="P:plant organ development"/>
    <property type="evidence" value="ECO:0007669"/>
    <property type="project" value="UniProtKB-ARBA"/>
</dbReference>
<feature type="repeat" description="PPR" evidence="2">
    <location>
        <begin position="549"/>
        <end position="584"/>
    </location>
</feature>
<dbReference type="InterPro" id="IPR010471">
    <property type="entry name" value="DUF1068"/>
</dbReference>
<dbReference type="NCBIfam" id="TIGR00756">
    <property type="entry name" value="PPR"/>
    <property type="match status" value="8"/>
</dbReference>
<evidence type="ECO:0000256" key="1">
    <source>
        <dbReference type="ARBA" id="ARBA00022737"/>
    </source>
</evidence>
<dbReference type="FunCoup" id="E0CVP3">
    <property type="interactions" value="214"/>
</dbReference>
<dbReference type="GO" id="GO:0003723">
    <property type="term" value="F:RNA binding"/>
    <property type="evidence" value="ECO:0007669"/>
    <property type="project" value="InterPro"/>
</dbReference>
<feature type="coiled-coil region" evidence="3">
    <location>
        <begin position="821"/>
        <end position="885"/>
    </location>
</feature>
<gene>
    <name evidence="4" type="ordered locus">VIT_10s0116g00990</name>
</gene>
<keyword evidence="5" id="KW-1185">Reference proteome</keyword>
<protein>
    <recommendedName>
        <fullName evidence="6">Pentatricopeptide repeat-containing protein</fullName>
    </recommendedName>
</protein>
<dbReference type="Pfam" id="PF01535">
    <property type="entry name" value="PPR"/>
    <property type="match status" value="6"/>
</dbReference>
<evidence type="ECO:0000313" key="4">
    <source>
        <dbReference type="EMBL" id="CBI23204.3"/>
    </source>
</evidence>
<dbReference type="FunFam" id="1.25.40.10:FF:000351">
    <property type="entry name" value="Pentatricopeptide repeat-containing protein"/>
    <property type="match status" value="1"/>
</dbReference>
<feature type="repeat" description="PPR" evidence="2">
    <location>
        <begin position="514"/>
        <end position="548"/>
    </location>
</feature>
<dbReference type="Gene3D" id="1.25.40.10">
    <property type="entry name" value="Tetratricopeptide repeat domain"/>
    <property type="match status" value="5"/>
</dbReference>
<reference evidence="5" key="1">
    <citation type="journal article" date="2007" name="Nature">
        <title>The grapevine genome sequence suggests ancestral hexaploidization in major angiosperm phyla.</title>
        <authorList>
            <consortium name="The French-Italian Public Consortium for Grapevine Genome Characterization."/>
            <person name="Jaillon O."/>
            <person name="Aury J.-M."/>
            <person name="Noel B."/>
            <person name="Policriti A."/>
            <person name="Clepet C."/>
            <person name="Casagrande A."/>
            <person name="Choisne N."/>
            <person name="Aubourg S."/>
            <person name="Vitulo N."/>
            <person name="Jubin C."/>
            <person name="Vezzi A."/>
            <person name="Legeai F."/>
            <person name="Hugueney P."/>
            <person name="Dasilva C."/>
            <person name="Horner D."/>
            <person name="Mica E."/>
            <person name="Jublot D."/>
            <person name="Poulain J."/>
            <person name="Bruyere C."/>
            <person name="Billault A."/>
            <person name="Segurens B."/>
            <person name="Gouyvenoux M."/>
            <person name="Ugarte E."/>
            <person name="Cattonaro F."/>
            <person name="Anthouard V."/>
            <person name="Vico V."/>
            <person name="Del Fabbro C."/>
            <person name="Alaux M."/>
            <person name="Di Gaspero G."/>
            <person name="Dumas V."/>
            <person name="Felice N."/>
            <person name="Paillard S."/>
            <person name="Juman I."/>
            <person name="Moroldo M."/>
            <person name="Scalabrin S."/>
            <person name="Canaguier A."/>
            <person name="Le Clainche I."/>
            <person name="Malacrida G."/>
            <person name="Durand E."/>
            <person name="Pesole G."/>
            <person name="Laucou V."/>
            <person name="Chatelet P."/>
            <person name="Merdinoglu D."/>
            <person name="Delledonne M."/>
            <person name="Pezzotti M."/>
            <person name="Lecharny A."/>
            <person name="Scarpelli C."/>
            <person name="Artiguenave F."/>
            <person name="Pe M.E."/>
            <person name="Valle G."/>
            <person name="Morgante M."/>
            <person name="Caboche M."/>
            <person name="Adam-Blondon A.-F."/>
            <person name="Weissenbach J."/>
            <person name="Quetier F."/>
            <person name="Wincker P."/>
        </authorList>
    </citation>
    <scope>NUCLEOTIDE SEQUENCE [LARGE SCALE GENOMIC DNA]</scope>
    <source>
        <strain evidence="5">cv. Pinot noir / PN40024</strain>
    </source>
</reference>
<feature type="repeat" description="PPR" evidence="2">
    <location>
        <begin position="113"/>
        <end position="147"/>
    </location>
</feature>
<feature type="repeat" description="PPR" evidence="2">
    <location>
        <begin position="312"/>
        <end position="346"/>
    </location>
</feature>
<dbReference type="PANTHER" id="PTHR47926">
    <property type="entry name" value="PENTATRICOPEPTIDE REPEAT-CONTAINING PROTEIN"/>
    <property type="match status" value="1"/>
</dbReference>
<dbReference type="ExpressionAtlas" id="E0CVP3">
    <property type="expression patterns" value="baseline and differential"/>
</dbReference>
<evidence type="ECO:0000313" key="5">
    <source>
        <dbReference type="Proteomes" id="UP000009183"/>
    </source>
</evidence>
<dbReference type="PaxDb" id="29760-VIT_10s0116g00990.t01"/>
<dbReference type="PANTHER" id="PTHR47926:SF451">
    <property type="entry name" value="TETRATRICOPEPTIDE-LIKE HELICAL DOMAIN SUPERFAMILY"/>
    <property type="match status" value="1"/>
</dbReference>
<dbReference type="PROSITE" id="PS51375">
    <property type="entry name" value="PPR"/>
    <property type="match status" value="8"/>
</dbReference>
<dbReference type="FunFam" id="1.25.40.10:FF:000682">
    <property type="entry name" value="Pentatricopeptide repeat-containing protein At3g16610"/>
    <property type="match status" value="1"/>
</dbReference>
<dbReference type="OrthoDB" id="1898954at2759"/>
<dbReference type="GO" id="GO:0009451">
    <property type="term" value="P:RNA modification"/>
    <property type="evidence" value="ECO:0000318"/>
    <property type="project" value="GO_Central"/>
</dbReference>
<dbReference type="Pfam" id="PF13041">
    <property type="entry name" value="PPR_2"/>
    <property type="match status" value="3"/>
</dbReference>
<dbReference type="OMA" id="WSFIELH"/>
<dbReference type="InterPro" id="IPR046848">
    <property type="entry name" value="E_motif"/>
</dbReference>
<dbReference type="SMR" id="E0CVP3"/>
<proteinExistence type="predicted"/>
<dbReference type="FunFam" id="1.25.40.10:FF:000436">
    <property type="entry name" value="Pentatricopeptide repeat-containing protein At5g39350 family"/>
    <property type="match status" value="1"/>
</dbReference>